<dbReference type="SUPFAM" id="SSF48498">
    <property type="entry name" value="Tetracyclin repressor-like, C-terminal domain"/>
    <property type="match status" value="1"/>
</dbReference>
<dbReference type="PANTHER" id="PTHR30055">
    <property type="entry name" value="HTH-TYPE TRANSCRIPTIONAL REGULATOR RUTR"/>
    <property type="match status" value="1"/>
</dbReference>
<evidence type="ECO:0000259" key="5">
    <source>
        <dbReference type="PROSITE" id="PS50977"/>
    </source>
</evidence>
<dbReference type="PANTHER" id="PTHR30055:SF234">
    <property type="entry name" value="HTH-TYPE TRANSCRIPTIONAL REGULATOR BETI"/>
    <property type="match status" value="1"/>
</dbReference>
<dbReference type="GO" id="GO:0003700">
    <property type="term" value="F:DNA-binding transcription factor activity"/>
    <property type="evidence" value="ECO:0007669"/>
    <property type="project" value="TreeGrafter"/>
</dbReference>
<dbReference type="AlphaFoldDB" id="A0A7C9J6Z1"/>
<dbReference type="InterPro" id="IPR050109">
    <property type="entry name" value="HTH-type_TetR-like_transc_reg"/>
</dbReference>
<keyword evidence="3" id="KW-0804">Transcription</keyword>
<dbReference type="InterPro" id="IPR036271">
    <property type="entry name" value="Tet_transcr_reg_TetR-rel_C_sf"/>
</dbReference>
<dbReference type="Pfam" id="PF00440">
    <property type="entry name" value="TetR_N"/>
    <property type="match status" value="1"/>
</dbReference>
<name>A0A7C9J6Z1_9ACTN</name>
<evidence type="ECO:0000313" key="6">
    <source>
        <dbReference type="EMBL" id="NAS26342.1"/>
    </source>
</evidence>
<dbReference type="RefSeq" id="WP_161483326.1">
    <property type="nucleotide sequence ID" value="NZ_WXEW01000010.1"/>
</dbReference>
<dbReference type="InterPro" id="IPR009057">
    <property type="entry name" value="Homeodomain-like_sf"/>
</dbReference>
<protein>
    <submittedName>
        <fullName evidence="6">TetR family transcriptional regulator</fullName>
    </submittedName>
</protein>
<evidence type="ECO:0000256" key="4">
    <source>
        <dbReference type="PROSITE-ProRule" id="PRU00335"/>
    </source>
</evidence>
<sequence>MNQKRRYVSGVRQENARATRERIAAAARTLMLERGYAATTMADVARAAGVVVQTLYTSSPGGKPGLAKLVWDVTLAGDAEPVPQSERPQVRVIIAEPDPEKKLAAYAAMAVEIYERVGPVHRVLRAAAATDAGLADLLATTERQRLTGGHGPAAHLKEVGALRDGLTVEEAAAHIYALTSLEVFEHLTEIAGWTPERCRDWLSRVLRDTLLA</sequence>
<reference evidence="6 7" key="1">
    <citation type="submission" date="2020-01" db="EMBL/GenBank/DDBJ databases">
        <title>Herbidospora sp. NEAU-GS84 nov., a novel actinomycete isolated from soil.</title>
        <authorList>
            <person name="Han L."/>
        </authorList>
    </citation>
    <scope>NUCLEOTIDE SEQUENCE [LARGE SCALE GENOMIC DNA]</scope>
    <source>
        <strain evidence="6 7">NEAU-GS84</strain>
    </source>
</reference>
<keyword evidence="2 4" id="KW-0238">DNA-binding</keyword>
<evidence type="ECO:0000256" key="1">
    <source>
        <dbReference type="ARBA" id="ARBA00023015"/>
    </source>
</evidence>
<comment type="caution">
    <text evidence="6">The sequence shown here is derived from an EMBL/GenBank/DDBJ whole genome shotgun (WGS) entry which is preliminary data.</text>
</comment>
<proteinExistence type="predicted"/>
<dbReference type="EMBL" id="WXEW01000010">
    <property type="protein sequence ID" value="NAS26342.1"/>
    <property type="molecule type" value="Genomic_DNA"/>
</dbReference>
<evidence type="ECO:0000313" key="7">
    <source>
        <dbReference type="Proteomes" id="UP000479526"/>
    </source>
</evidence>
<accession>A0A7C9J6Z1</accession>
<dbReference type="InterPro" id="IPR001647">
    <property type="entry name" value="HTH_TetR"/>
</dbReference>
<dbReference type="Gene3D" id="1.10.357.10">
    <property type="entry name" value="Tetracycline Repressor, domain 2"/>
    <property type="match status" value="1"/>
</dbReference>
<dbReference type="PROSITE" id="PS50977">
    <property type="entry name" value="HTH_TETR_2"/>
    <property type="match status" value="1"/>
</dbReference>
<evidence type="ECO:0000256" key="2">
    <source>
        <dbReference type="ARBA" id="ARBA00023125"/>
    </source>
</evidence>
<keyword evidence="1" id="KW-0805">Transcription regulation</keyword>
<gene>
    <name evidence="6" type="ORF">GT755_32295</name>
</gene>
<organism evidence="6 7">
    <name type="scientific">Herbidospora solisilvae</name>
    <dbReference type="NCBI Taxonomy" id="2696284"/>
    <lineage>
        <taxon>Bacteria</taxon>
        <taxon>Bacillati</taxon>
        <taxon>Actinomycetota</taxon>
        <taxon>Actinomycetes</taxon>
        <taxon>Streptosporangiales</taxon>
        <taxon>Streptosporangiaceae</taxon>
        <taxon>Herbidospora</taxon>
    </lineage>
</organism>
<evidence type="ECO:0000256" key="3">
    <source>
        <dbReference type="ARBA" id="ARBA00023163"/>
    </source>
</evidence>
<dbReference type="SUPFAM" id="SSF46689">
    <property type="entry name" value="Homeodomain-like"/>
    <property type="match status" value="1"/>
</dbReference>
<keyword evidence="7" id="KW-1185">Reference proteome</keyword>
<feature type="DNA-binding region" description="H-T-H motif" evidence="4">
    <location>
        <begin position="40"/>
        <end position="59"/>
    </location>
</feature>
<dbReference type="Proteomes" id="UP000479526">
    <property type="component" value="Unassembled WGS sequence"/>
</dbReference>
<feature type="domain" description="HTH tetR-type" evidence="5">
    <location>
        <begin position="17"/>
        <end position="77"/>
    </location>
</feature>
<dbReference type="GO" id="GO:0000976">
    <property type="term" value="F:transcription cis-regulatory region binding"/>
    <property type="evidence" value="ECO:0007669"/>
    <property type="project" value="TreeGrafter"/>
</dbReference>